<protein>
    <submittedName>
        <fullName evidence="1">Uncharacterized protein</fullName>
    </submittedName>
</protein>
<accession>A0ABQ6MLJ5</accession>
<keyword evidence="2" id="KW-1185">Reference proteome</keyword>
<evidence type="ECO:0000313" key="1">
    <source>
        <dbReference type="EMBL" id="GMI28641.1"/>
    </source>
</evidence>
<dbReference type="EMBL" id="BRYB01004289">
    <property type="protein sequence ID" value="GMI28641.1"/>
    <property type="molecule type" value="Genomic_DNA"/>
</dbReference>
<organism evidence="1 2">
    <name type="scientific">Tetraparma gracilis</name>
    <dbReference type="NCBI Taxonomy" id="2962635"/>
    <lineage>
        <taxon>Eukaryota</taxon>
        <taxon>Sar</taxon>
        <taxon>Stramenopiles</taxon>
        <taxon>Ochrophyta</taxon>
        <taxon>Bolidophyceae</taxon>
        <taxon>Parmales</taxon>
        <taxon>Triparmaceae</taxon>
        <taxon>Tetraparma</taxon>
    </lineage>
</organism>
<feature type="non-terminal residue" evidence="1">
    <location>
        <position position="1"/>
    </location>
</feature>
<comment type="caution">
    <text evidence="1">The sequence shown here is derived from an EMBL/GenBank/DDBJ whole genome shotgun (WGS) entry which is preliminary data.</text>
</comment>
<proteinExistence type="predicted"/>
<dbReference type="Proteomes" id="UP001165060">
    <property type="component" value="Unassembled WGS sequence"/>
</dbReference>
<evidence type="ECO:0000313" key="2">
    <source>
        <dbReference type="Proteomes" id="UP001165060"/>
    </source>
</evidence>
<gene>
    <name evidence="1" type="ORF">TeGR_g14519</name>
</gene>
<name>A0ABQ6MLJ5_9STRA</name>
<reference evidence="1 2" key="1">
    <citation type="journal article" date="2023" name="Commun. Biol.">
        <title>Genome analysis of Parmales, the sister group of diatoms, reveals the evolutionary specialization of diatoms from phago-mixotrophs to photoautotrophs.</title>
        <authorList>
            <person name="Ban H."/>
            <person name="Sato S."/>
            <person name="Yoshikawa S."/>
            <person name="Yamada K."/>
            <person name="Nakamura Y."/>
            <person name="Ichinomiya M."/>
            <person name="Sato N."/>
            <person name="Blanc-Mathieu R."/>
            <person name="Endo H."/>
            <person name="Kuwata A."/>
            <person name="Ogata H."/>
        </authorList>
    </citation>
    <scope>NUCLEOTIDE SEQUENCE [LARGE SCALE GENOMIC DNA]</scope>
</reference>
<sequence length="429" mass="44372">EECLKRKLLSQLAAEPAFVRAVIATSSAEGANGNAAMIILAGMLHASELRVAGEHPDLLPALAASPHFEAGFRTMLVHACRRGGGEEEAIALVAGSGALVDMLSANMSACKLLLFYGVLLTVHPGNARLVVGRPGFVAAVAAAALETTGAELGAESVSLGTDVELATLAMLNVFSAVRDGPDPSLIAGMAADPQVTGALVHLLRACGRVGAAAAAVIEEKVICALFTLGGDSAGQRSLREDPRVLAELLARSDLLWSRRAVWLICHGASWSAPDAEAGLAAFCGRRFHAQGRIVRALVREAPGDVAAALAAAEKAGLTEILPLLRDCASARARGHSLAHLVGYSREQARAARAQRDCWVLCLRRAAGGGGRGRRGWGLAAGARSLLRLARGRAGGSGGGGRELDARLAARYFDAGAGDPLRDDVLRFAF</sequence>